<proteinExistence type="predicted"/>
<dbReference type="SMART" id="SM00355">
    <property type="entry name" value="ZnF_C2H2"/>
    <property type="match status" value="6"/>
</dbReference>
<evidence type="ECO:0000256" key="5">
    <source>
        <dbReference type="ARBA" id="ARBA00022833"/>
    </source>
</evidence>
<dbReference type="Proteomes" id="UP001345963">
    <property type="component" value="Unassembled WGS sequence"/>
</dbReference>
<evidence type="ECO:0008006" key="13">
    <source>
        <dbReference type="Google" id="ProtNLM"/>
    </source>
</evidence>
<dbReference type="EMBL" id="JAHUTI010022405">
    <property type="protein sequence ID" value="MED6239905.1"/>
    <property type="molecule type" value="Genomic_DNA"/>
</dbReference>
<dbReference type="InterPro" id="IPR013087">
    <property type="entry name" value="Znf_C2H2_type"/>
</dbReference>
<evidence type="ECO:0000313" key="11">
    <source>
        <dbReference type="EMBL" id="MED6239905.1"/>
    </source>
</evidence>
<evidence type="ECO:0000256" key="4">
    <source>
        <dbReference type="ARBA" id="ARBA00022771"/>
    </source>
</evidence>
<evidence type="ECO:0000256" key="8">
    <source>
        <dbReference type="SAM" id="MobiDB-lite"/>
    </source>
</evidence>
<keyword evidence="4 7" id="KW-0863">Zinc-finger</keyword>
<accession>A0ABU7AR31</accession>
<evidence type="ECO:0000256" key="1">
    <source>
        <dbReference type="ARBA" id="ARBA00022499"/>
    </source>
</evidence>
<dbReference type="InterPro" id="IPR036236">
    <property type="entry name" value="Znf_C2H2_sf"/>
</dbReference>
<protein>
    <recommendedName>
        <fullName evidence="13">C2H2-type domain-containing protein</fullName>
    </recommendedName>
</protein>
<feature type="region of interest" description="Disordered" evidence="8">
    <location>
        <begin position="37"/>
        <end position="97"/>
    </location>
</feature>
<feature type="domain" description="BED-type" evidence="10">
    <location>
        <begin position="240"/>
        <end position="302"/>
    </location>
</feature>
<organism evidence="11 12">
    <name type="scientific">Ataeniobius toweri</name>
    <dbReference type="NCBI Taxonomy" id="208326"/>
    <lineage>
        <taxon>Eukaryota</taxon>
        <taxon>Metazoa</taxon>
        <taxon>Chordata</taxon>
        <taxon>Craniata</taxon>
        <taxon>Vertebrata</taxon>
        <taxon>Euteleostomi</taxon>
        <taxon>Actinopterygii</taxon>
        <taxon>Neopterygii</taxon>
        <taxon>Teleostei</taxon>
        <taxon>Neoteleostei</taxon>
        <taxon>Acanthomorphata</taxon>
        <taxon>Ovalentaria</taxon>
        <taxon>Atherinomorphae</taxon>
        <taxon>Cyprinodontiformes</taxon>
        <taxon>Goodeidae</taxon>
        <taxon>Ataeniobius</taxon>
    </lineage>
</organism>
<evidence type="ECO:0000256" key="3">
    <source>
        <dbReference type="ARBA" id="ARBA00022737"/>
    </source>
</evidence>
<keyword evidence="3" id="KW-0677">Repeat</keyword>
<dbReference type="PROSITE" id="PS50808">
    <property type="entry name" value="ZF_BED"/>
    <property type="match status" value="1"/>
</dbReference>
<dbReference type="InterPro" id="IPR057618">
    <property type="entry name" value="Znf_POGZ/Z280C-D-like"/>
</dbReference>
<evidence type="ECO:0000259" key="10">
    <source>
        <dbReference type="PROSITE" id="PS50808"/>
    </source>
</evidence>
<keyword evidence="1" id="KW-1017">Isopeptide bond</keyword>
<evidence type="ECO:0000256" key="6">
    <source>
        <dbReference type="ARBA" id="ARBA00023242"/>
    </source>
</evidence>
<keyword evidence="12" id="KW-1185">Reference proteome</keyword>
<keyword evidence="6" id="KW-0539">Nucleus</keyword>
<reference evidence="11 12" key="1">
    <citation type="submission" date="2021-07" db="EMBL/GenBank/DDBJ databases">
        <authorList>
            <person name="Palmer J.M."/>
        </authorList>
    </citation>
    <scope>NUCLEOTIDE SEQUENCE [LARGE SCALE GENOMIC DNA]</scope>
    <source>
        <strain evidence="11 12">AT_MEX2019</strain>
        <tissue evidence="11">Muscle</tissue>
    </source>
</reference>
<dbReference type="PANTHER" id="PTHR24388:SF45">
    <property type="entry name" value="POGO TRANSPOSABLE ELEMENT DERIVED WITH ZNF DOMAIN"/>
    <property type="match status" value="1"/>
</dbReference>
<dbReference type="SUPFAM" id="SSF57667">
    <property type="entry name" value="beta-beta-alpha zinc fingers"/>
    <property type="match status" value="1"/>
</dbReference>
<feature type="domain" description="C2H2-type" evidence="9">
    <location>
        <begin position="171"/>
        <end position="199"/>
    </location>
</feature>
<keyword evidence="2" id="KW-0479">Metal-binding</keyword>
<dbReference type="PROSITE" id="PS50157">
    <property type="entry name" value="ZINC_FINGER_C2H2_2"/>
    <property type="match status" value="1"/>
</dbReference>
<dbReference type="InterPro" id="IPR050527">
    <property type="entry name" value="Snail/Krueppel_Znf"/>
</dbReference>
<dbReference type="PROSITE" id="PS00028">
    <property type="entry name" value="ZINC_FINGER_C2H2_1"/>
    <property type="match status" value="3"/>
</dbReference>
<sequence>MCMCSPIIAEGLINLRKQRIKRRRRARLRRKAYQLSKGPHIFNKESQNQPVVSPAKVITPPRRRIRTYSGDVQSDNLSSPTSPTLSPPRPDKSLPEDYPASKLVIMVDDFFYGCASGSSTDKDSLLDGKFRREFHCIHCSTVLSSNIKLMDHMQQHVSMLSQGDGHIDTVSTCQNCFRHFPSPFSLQHHIKDVHSHESAVMCKICELAFDNEPALLCHMKYTHKPGEMPYACQVCEFRSSFYSDVWSHFREAHSDTGDLLCRYCLRVLHSNTCYQQHFARHQKKQMLSCDKCRLHFLYVRERAEHKAAHHKTHVTPPQLRGLKPGTKVTVRMYSVVGGPENEELKKAYIPSKVVDVAPPPLEQEVPKQRPVEHLGTLLSGLSADSDFDPSQRCVECLKSVPDLENHFPTLVHCSFCKFTTCCSNSYANHMI</sequence>
<dbReference type="InterPro" id="IPR003656">
    <property type="entry name" value="Znf_BED"/>
</dbReference>
<dbReference type="Pfam" id="PF25429">
    <property type="entry name" value="zf-POGZ"/>
    <property type="match status" value="1"/>
</dbReference>
<gene>
    <name evidence="11" type="ORF">ATANTOWER_012964</name>
</gene>
<evidence type="ECO:0000256" key="2">
    <source>
        <dbReference type="ARBA" id="ARBA00022723"/>
    </source>
</evidence>
<evidence type="ECO:0000259" key="9">
    <source>
        <dbReference type="PROSITE" id="PS50157"/>
    </source>
</evidence>
<evidence type="ECO:0000313" key="12">
    <source>
        <dbReference type="Proteomes" id="UP001345963"/>
    </source>
</evidence>
<keyword evidence="5" id="KW-0862">Zinc</keyword>
<evidence type="ECO:0000256" key="7">
    <source>
        <dbReference type="PROSITE-ProRule" id="PRU00042"/>
    </source>
</evidence>
<feature type="non-terminal residue" evidence="11">
    <location>
        <position position="431"/>
    </location>
</feature>
<dbReference type="Gene3D" id="3.30.160.60">
    <property type="entry name" value="Classic Zinc Finger"/>
    <property type="match status" value="1"/>
</dbReference>
<name>A0ABU7AR31_9TELE</name>
<comment type="caution">
    <text evidence="11">The sequence shown here is derived from an EMBL/GenBank/DDBJ whole genome shotgun (WGS) entry which is preliminary data.</text>
</comment>
<dbReference type="PANTHER" id="PTHR24388">
    <property type="entry name" value="ZINC FINGER PROTEIN"/>
    <property type="match status" value="1"/>
</dbReference>